<organism evidence="1 2">
    <name type="scientific">Thermoclostridium stercorarium subsp. thermolacticum DSM 2910</name>
    <dbReference type="NCBI Taxonomy" id="1121336"/>
    <lineage>
        <taxon>Bacteria</taxon>
        <taxon>Bacillati</taxon>
        <taxon>Bacillota</taxon>
        <taxon>Clostridia</taxon>
        <taxon>Eubacteriales</taxon>
        <taxon>Oscillospiraceae</taxon>
        <taxon>Thermoclostridium</taxon>
    </lineage>
</organism>
<gene>
    <name evidence="1" type="ORF">CSTERTH_11510</name>
</gene>
<reference evidence="1 2" key="1">
    <citation type="submission" date="2016-02" db="EMBL/GenBank/DDBJ databases">
        <title>Comparison of Clostridium stercorarium subspecies using comparative genomics and transcriptomics.</title>
        <authorList>
            <person name="Schellenberg J."/>
            <person name="Thallinger G."/>
            <person name="Levin D.B."/>
            <person name="Zhang X."/>
            <person name="Alvare G."/>
            <person name="Fristensky B."/>
            <person name="Sparling R."/>
        </authorList>
    </citation>
    <scope>NUCLEOTIDE SEQUENCE [LARGE SCALE GENOMIC DNA]</scope>
    <source>
        <strain evidence="1 2">DSM 2910</strain>
    </source>
</reference>
<evidence type="ECO:0000313" key="2">
    <source>
        <dbReference type="Proteomes" id="UP000092971"/>
    </source>
</evidence>
<dbReference type="Proteomes" id="UP000092971">
    <property type="component" value="Chromosome"/>
</dbReference>
<dbReference type="Pfam" id="PF09551">
    <property type="entry name" value="Spore_II_R"/>
    <property type="match status" value="1"/>
</dbReference>
<dbReference type="EMBL" id="CP014672">
    <property type="protein sequence ID" value="ANW99616.1"/>
    <property type="molecule type" value="Genomic_DNA"/>
</dbReference>
<sequence>MHAVLHKDKSMFKKIAAAIIYTVLFVFLLLNCYAEKVNRDLSDSMIRLHIVANSNSTGDQALKYRVRDAVVGYMSEKAKELKNKGNAISFIRNNIREIEQVANSVLVKEGINEYATVSFGKYPFPSKRYGNIILPAGFYDALKIEIGEAKGENWWCVMFPPLCFTEDAKGELDEEYLNILKEELSDEEMKIIINDGEKEIPVEIKFKIVEIFQESKIKLTGLFRGLLAVE</sequence>
<proteinExistence type="predicted"/>
<dbReference type="NCBIfam" id="TIGR02837">
    <property type="entry name" value="spore_II_R"/>
    <property type="match status" value="1"/>
</dbReference>
<protein>
    <submittedName>
        <fullName evidence="1">Stage II sporulation protein R</fullName>
    </submittedName>
</protein>
<name>A0A1B1YFS3_THEST</name>
<dbReference type="RefSeq" id="WP_015360037.1">
    <property type="nucleotide sequence ID" value="NZ_CP014672.1"/>
</dbReference>
<dbReference type="AlphaFoldDB" id="A0A1B1YFS3"/>
<evidence type="ECO:0000313" key="1">
    <source>
        <dbReference type="EMBL" id="ANW99616.1"/>
    </source>
</evidence>
<dbReference type="OrthoDB" id="9793324at2"/>
<accession>A0A1B1YFS3</accession>
<dbReference type="InterPro" id="IPR014202">
    <property type="entry name" value="Spore_II_R"/>
</dbReference>